<evidence type="ECO:0000256" key="5">
    <source>
        <dbReference type="ARBA" id="ARBA00022475"/>
    </source>
</evidence>
<dbReference type="GO" id="GO:0005886">
    <property type="term" value="C:plasma membrane"/>
    <property type="evidence" value="ECO:0007669"/>
    <property type="project" value="UniProtKB-SubCell"/>
</dbReference>
<protein>
    <recommendedName>
        <fullName evidence="14">Glutathione import ATP-binding protein GsiA</fullName>
        <ecNumber evidence="13">7.4.2.10</ecNumber>
    </recommendedName>
</protein>
<gene>
    <name evidence="17" type="ORF">F0Q34_16770</name>
</gene>
<evidence type="ECO:0000256" key="8">
    <source>
        <dbReference type="ARBA" id="ARBA00022840"/>
    </source>
</evidence>
<dbReference type="SMART" id="SM00382">
    <property type="entry name" value="AAA"/>
    <property type="match status" value="1"/>
</dbReference>
<keyword evidence="8 17" id="KW-0067">ATP-binding</keyword>
<dbReference type="PANTHER" id="PTHR43776">
    <property type="entry name" value="TRANSPORT ATP-BINDING PROTEIN"/>
    <property type="match status" value="1"/>
</dbReference>
<proteinExistence type="inferred from homology"/>
<evidence type="ECO:0000256" key="1">
    <source>
        <dbReference type="ARBA" id="ARBA00004170"/>
    </source>
</evidence>
<keyword evidence="7" id="KW-0547">Nucleotide-binding</keyword>
<evidence type="ECO:0000256" key="4">
    <source>
        <dbReference type="ARBA" id="ARBA00022448"/>
    </source>
</evidence>
<dbReference type="InterPro" id="IPR027417">
    <property type="entry name" value="P-loop_NTPase"/>
</dbReference>
<comment type="similarity">
    <text evidence="12">Belongs to the ABC transporter superfamily. Glutathione importer (TC 3.A.1.5.11) family.</text>
</comment>
<dbReference type="PROSITE" id="PS00211">
    <property type="entry name" value="ABC_TRANSPORTER_1"/>
    <property type="match status" value="1"/>
</dbReference>
<name>A0A5B2TDE9_9PROT</name>
<evidence type="ECO:0000256" key="10">
    <source>
        <dbReference type="ARBA" id="ARBA00023136"/>
    </source>
</evidence>
<keyword evidence="5" id="KW-1003">Cell membrane</keyword>
<evidence type="ECO:0000256" key="3">
    <source>
        <dbReference type="ARBA" id="ARBA00011469"/>
    </source>
</evidence>
<evidence type="ECO:0000256" key="9">
    <source>
        <dbReference type="ARBA" id="ARBA00022967"/>
    </source>
</evidence>
<keyword evidence="18" id="KW-1185">Reference proteome</keyword>
<dbReference type="PROSITE" id="PS50893">
    <property type="entry name" value="ABC_TRANSPORTER_2"/>
    <property type="match status" value="1"/>
</dbReference>
<comment type="catalytic activity">
    <reaction evidence="15">
        <text>glutathione(out) + ATP + H2O = glutathione(in) + ADP + phosphate + H(+)</text>
        <dbReference type="Rhea" id="RHEA:29791"/>
        <dbReference type="ChEBI" id="CHEBI:15377"/>
        <dbReference type="ChEBI" id="CHEBI:15378"/>
        <dbReference type="ChEBI" id="CHEBI:30616"/>
        <dbReference type="ChEBI" id="CHEBI:43474"/>
        <dbReference type="ChEBI" id="CHEBI:57925"/>
        <dbReference type="ChEBI" id="CHEBI:456216"/>
        <dbReference type="EC" id="7.4.2.10"/>
    </reaction>
</comment>
<dbReference type="Pfam" id="PF00005">
    <property type="entry name" value="ABC_tran"/>
    <property type="match status" value="1"/>
</dbReference>
<evidence type="ECO:0000256" key="14">
    <source>
        <dbReference type="ARBA" id="ARBA00041187"/>
    </source>
</evidence>
<dbReference type="EMBL" id="VUKA01000011">
    <property type="protein sequence ID" value="KAA2212123.1"/>
    <property type="molecule type" value="Genomic_DNA"/>
</dbReference>
<dbReference type="InterPro" id="IPR050319">
    <property type="entry name" value="ABC_transp_ATP-bind"/>
</dbReference>
<evidence type="ECO:0000256" key="7">
    <source>
        <dbReference type="ARBA" id="ARBA00022741"/>
    </source>
</evidence>
<dbReference type="InterPro" id="IPR003439">
    <property type="entry name" value="ABC_transporter-like_ATP-bd"/>
</dbReference>
<reference evidence="17 18" key="1">
    <citation type="journal article" date="2015" name="Int. J. Syst. Evol. Microbiol.">
        <title>Roseomonas oryzae sp. nov., isolated from paddy rhizosphere soil.</title>
        <authorList>
            <person name="Ramaprasad E.V."/>
            <person name="Sasikala Ch."/>
            <person name="Ramana Ch.V."/>
        </authorList>
    </citation>
    <scope>NUCLEOTIDE SEQUENCE [LARGE SCALE GENOMIC DNA]</scope>
    <source>
        <strain evidence="17 18">KCTC 42542</strain>
    </source>
</reference>
<evidence type="ECO:0000313" key="18">
    <source>
        <dbReference type="Proteomes" id="UP000322110"/>
    </source>
</evidence>
<dbReference type="GO" id="GO:0016887">
    <property type="term" value="F:ATP hydrolysis activity"/>
    <property type="evidence" value="ECO:0007669"/>
    <property type="project" value="InterPro"/>
</dbReference>
<dbReference type="EC" id="7.4.2.10" evidence="13"/>
<dbReference type="PANTHER" id="PTHR43776:SF15">
    <property type="entry name" value="GLUTATHIONE IMPORT ATP-BINDING PROTEIN GSIA"/>
    <property type="match status" value="1"/>
</dbReference>
<keyword evidence="9" id="KW-1278">Translocase</keyword>
<comment type="subunit">
    <text evidence="3">The complex is composed of two ATP-binding proteins (GsiA), two transmembrane proteins (GsiC and GsiD) and a solute-binding protein (GsiB).</text>
</comment>
<evidence type="ECO:0000259" key="16">
    <source>
        <dbReference type="PROSITE" id="PS50893"/>
    </source>
</evidence>
<feature type="domain" description="ABC transporter" evidence="16">
    <location>
        <begin position="11"/>
        <end position="246"/>
    </location>
</feature>
<dbReference type="AlphaFoldDB" id="A0A5B2TDE9"/>
<keyword evidence="4" id="KW-0813">Transport</keyword>
<evidence type="ECO:0000256" key="12">
    <source>
        <dbReference type="ARBA" id="ARBA00038416"/>
    </source>
</evidence>
<dbReference type="InterPro" id="IPR003593">
    <property type="entry name" value="AAA+_ATPase"/>
</dbReference>
<dbReference type="Gene3D" id="3.40.50.300">
    <property type="entry name" value="P-loop containing nucleotide triphosphate hydrolases"/>
    <property type="match status" value="1"/>
</dbReference>
<dbReference type="SUPFAM" id="SSF52540">
    <property type="entry name" value="P-loop containing nucleoside triphosphate hydrolases"/>
    <property type="match status" value="1"/>
</dbReference>
<comment type="function">
    <text evidence="11">Part of the ABC transporter complex GsiABCD involved in glutathione import. Responsible for energy coupling to the transport system.</text>
</comment>
<keyword evidence="10" id="KW-0472">Membrane</keyword>
<evidence type="ECO:0000313" key="17">
    <source>
        <dbReference type="EMBL" id="KAA2212123.1"/>
    </source>
</evidence>
<evidence type="ECO:0000256" key="15">
    <source>
        <dbReference type="ARBA" id="ARBA00047640"/>
    </source>
</evidence>
<accession>A0A5B2TDE9</accession>
<keyword evidence="6" id="KW-0997">Cell inner membrane</keyword>
<organism evidence="17 18">
    <name type="scientific">Teichococcus oryzae</name>
    <dbReference type="NCBI Taxonomy" id="1608942"/>
    <lineage>
        <taxon>Bacteria</taxon>
        <taxon>Pseudomonadati</taxon>
        <taxon>Pseudomonadota</taxon>
        <taxon>Alphaproteobacteria</taxon>
        <taxon>Acetobacterales</taxon>
        <taxon>Roseomonadaceae</taxon>
        <taxon>Roseomonas</taxon>
    </lineage>
</organism>
<sequence>MKMVAPPALEVAGLDIIFGHGAKANHAVQDVSFRVESGGAFGLIGESGSGKSTVLRAVSGLNTHYHGDILLHRQVLPPVRDKGFFRRTQMVFQDPYASLHPRKMVNQVLLEPLIIHKLGRPQQRVDEVLDAVGLDPSFRFRYPHQLSGGQRQRVAIARCLILEPEILLLDEPTSALDVSVQAEILNLLHRLRSERRLTYVMVSHDLAVVAHLCERIAIMNGGKFVEELSVGDLRAGRATQPYSQALLAATHYRPASPEEVTV</sequence>
<dbReference type="Proteomes" id="UP000322110">
    <property type="component" value="Unassembled WGS sequence"/>
</dbReference>
<evidence type="ECO:0000256" key="2">
    <source>
        <dbReference type="ARBA" id="ARBA00004533"/>
    </source>
</evidence>
<comment type="subcellular location">
    <subcellularLocation>
        <location evidence="2">Cell inner membrane</location>
    </subcellularLocation>
    <subcellularLocation>
        <location evidence="1">Membrane</location>
        <topology evidence="1">Peripheral membrane protein</topology>
    </subcellularLocation>
</comment>
<evidence type="ECO:0000256" key="6">
    <source>
        <dbReference type="ARBA" id="ARBA00022519"/>
    </source>
</evidence>
<evidence type="ECO:0000256" key="11">
    <source>
        <dbReference type="ARBA" id="ARBA00037530"/>
    </source>
</evidence>
<dbReference type="InterPro" id="IPR017871">
    <property type="entry name" value="ABC_transporter-like_CS"/>
</dbReference>
<dbReference type="CDD" id="cd03257">
    <property type="entry name" value="ABC_NikE_OppD_transporters"/>
    <property type="match status" value="1"/>
</dbReference>
<dbReference type="GO" id="GO:0005524">
    <property type="term" value="F:ATP binding"/>
    <property type="evidence" value="ECO:0007669"/>
    <property type="project" value="UniProtKB-KW"/>
</dbReference>
<dbReference type="OrthoDB" id="9802264at2"/>
<evidence type="ECO:0000256" key="13">
    <source>
        <dbReference type="ARBA" id="ARBA00039050"/>
    </source>
</evidence>
<dbReference type="GO" id="GO:0055085">
    <property type="term" value="P:transmembrane transport"/>
    <property type="evidence" value="ECO:0007669"/>
    <property type="project" value="UniProtKB-ARBA"/>
</dbReference>
<comment type="caution">
    <text evidence="17">The sequence shown here is derived from an EMBL/GenBank/DDBJ whole genome shotgun (WGS) entry which is preliminary data.</text>
</comment>